<evidence type="ECO:0000313" key="1">
    <source>
        <dbReference type="EMBL" id="DBA14362.1"/>
    </source>
</evidence>
<sequence>MGLNNSKLNHKVRKVVPLDSKDVFVSPTPSSGVHGHNGCSDFGRMDHRSPILERQLPPLRETLYGRGPIVPRPISFDVPLENGDTTSIIKKHPPRRLQKLEPALLPSVLSAETINSKQNAAAERKEKMNHLQSQAEVKRNIHRESKINKHKMREMKANKVRENAMRCHEDEDFLPVEHDETFNMDHGNSWHWTTRDIHSTPDCHLQKNKLSLWFQQHKQGIEPSYDSSSSDSLDSWIREDARSHRRPLVRTRTEKIPTFDEFYDCEF</sequence>
<dbReference type="PANTHER" id="PTHR16065">
    <property type="entry name" value="COILED-COIL DOMAIN CONTAINING 198"/>
    <property type="match status" value="1"/>
</dbReference>
<comment type="caution">
    <text evidence="1">The sequence shown here is derived from an EMBL/GenBank/DDBJ whole genome shotgun (WGS) entry which is preliminary data.</text>
</comment>
<dbReference type="InterPro" id="IPR029235">
    <property type="entry name" value="FAME"/>
</dbReference>
<dbReference type="EMBL" id="DYDO01000013">
    <property type="protein sequence ID" value="DBA14362.1"/>
    <property type="molecule type" value="Genomic_DNA"/>
</dbReference>
<organism evidence="1 2">
    <name type="scientific">Pyxicephalus adspersus</name>
    <name type="common">African bullfrog</name>
    <dbReference type="NCBI Taxonomy" id="30357"/>
    <lineage>
        <taxon>Eukaryota</taxon>
        <taxon>Metazoa</taxon>
        <taxon>Chordata</taxon>
        <taxon>Craniata</taxon>
        <taxon>Vertebrata</taxon>
        <taxon>Euteleostomi</taxon>
        <taxon>Amphibia</taxon>
        <taxon>Batrachia</taxon>
        <taxon>Anura</taxon>
        <taxon>Neobatrachia</taxon>
        <taxon>Ranoidea</taxon>
        <taxon>Pyxicephalidae</taxon>
        <taxon>Pyxicephalinae</taxon>
        <taxon>Pyxicephalus</taxon>
    </lineage>
</organism>
<proteinExistence type="predicted"/>
<dbReference type="PANTHER" id="PTHR16065:SF2">
    <property type="entry name" value="COILED-COIL DOMAIN CONTAINING 198"/>
    <property type="match status" value="1"/>
</dbReference>
<dbReference type="AlphaFoldDB" id="A0AAV2ZRR3"/>
<dbReference type="Pfam" id="PF15398">
    <property type="entry name" value="DUF4619"/>
    <property type="match status" value="2"/>
</dbReference>
<keyword evidence="2" id="KW-1185">Reference proteome</keyword>
<evidence type="ECO:0000313" key="2">
    <source>
        <dbReference type="Proteomes" id="UP001181693"/>
    </source>
</evidence>
<protein>
    <submittedName>
        <fullName evidence="1">Uncharacterized protein</fullName>
    </submittedName>
</protein>
<name>A0AAV2ZRR3_PYXAD</name>
<reference evidence="1" key="1">
    <citation type="thesis" date="2020" institute="ProQuest LLC" country="789 East Eisenhower Parkway, Ann Arbor, MI, USA">
        <title>Comparative Genomics and Chromosome Evolution.</title>
        <authorList>
            <person name="Mudd A.B."/>
        </authorList>
    </citation>
    <scope>NUCLEOTIDE SEQUENCE</scope>
    <source>
        <strain evidence="1">1538</strain>
        <tissue evidence="1">Blood</tissue>
    </source>
</reference>
<dbReference type="Proteomes" id="UP001181693">
    <property type="component" value="Unassembled WGS sequence"/>
</dbReference>
<gene>
    <name evidence="1" type="ORF">GDO54_005345</name>
</gene>
<accession>A0AAV2ZRR3</accession>